<dbReference type="InterPro" id="IPR025827">
    <property type="entry name" value="Zn_ribbon_recom_dom"/>
</dbReference>
<proteinExistence type="predicted"/>
<keyword evidence="5" id="KW-1185">Reference proteome</keyword>
<evidence type="ECO:0000256" key="1">
    <source>
        <dbReference type="SAM" id="Coils"/>
    </source>
</evidence>
<dbReference type="Pfam" id="PF13408">
    <property type="entry name" value="Zn_ribbon_recom"/>
    <property type="match status" value="1"/>
</dbReference>
<dbReference type="PROSITE" id="PS51737">
    <property type="entry name" value="RECOMBINASE_DNA_BIND"/>
    <property type="match status" value="1"/>
</dbReference>
<dbReference type="PANTHER" id="PTHR30461">
    <property type="entry name" value="DNA-INVERTASE FROM LAMBDOID PROPHAGE"/>
    <property type="match status" value="1"/>
</dbReference>
<evidence type="ECO:0000259" key="2">
    <source>
        <dbReference type="PROSITE" id="PS51736"/>
    </source>
</evidence>
<dbReference type="EMBL" id="CP079194">
    <property type="protein sequence ID" value="QXT41141.1"/>
    <property type="molecule type" value="Genomic_DNA"/>
</dbReference>
<dbReference type="InterPro" id="IPR050639">
    <property type="entry name" value="SSR_resolvase"/>
</dbReference>
<feature type="domain" description="Resolvase/invertase-type recombinase catalytic" evidence="2">
    <location>
        <begin position="1"/>
        <end position="138"/>
    </location>
</feature>
<evidence type="ECO:0000259" key="3">
    <source>
        <dbReference type="PROSITE" id="PS51737"/>
    </source>
</evidence>
<dbReference type="Pfam" id="PF00239">
    <property type="entry name" value="Resolvase"/>
    <property type="match status" value="1"/>
</dbReference>
<feature type="coiled-coil region" evidence="1">
    <location>
        <begin position="335"/>
        <end position="362"/>
    </location>
</feature>
<dbReference type="PROSITE" id="PS51736">
    <property type="entry name" value="RECOMBINASES_3"/>
    <property type="match status" value="1"/>
</dbReference>
<gene>
    <name evidence="4" type="ORF">KYE46_08020</name>
</gene>
<accession>A0A8F6TYA2</accession>
<dbReference type="Proteomes" id="UP000825009">
    <property type="component" value="Chromosome"/>
</dbReference>
<dbReference type="InterPro" id="IPR011109">
    <property type="entry name" value="DNA_bind_recombinase_dom"/>
</dbReference>
<dbReference type="InterPro" id="IPR006119">
    <property type="entry name" value="Resolv_N"/>
</dbReference>
<dbReference type="PANTHER" id="PTHR30461:SF23">
    <property type="entry name" value="DNA RECOMBINASE-RELATED"/>
    <property type="match status" value="1"/>
</dbReference>
<dbReference type="SMART" id="SM00857">
    <property type="entry name" value="Resolvase"/>
    <property type="match status" value="1"/>
</dbReference>
<dbReference type="GO" id="GO:0000150">
    <property type="term" value="F:DNA strand exchange activity"/>
    <property type="evidence" value="ECO:0007669"/>
    <property type="project" value="InterPro"/>
</dbReference>
<dbReference type="GO" id="GO:0003677">
    <property type="term" value="F:DNA binding"/>
    <property type="evidence" value="ECO:0007669"/>
    <property type="project" value="InterPro"/>
</dbReference>
<name>A0A8F6TYA2_9RHOB</name>
<dbReference type="AlphaFoldDB" id="A0A8F6TYA2"/>
<dbReference type="CDD" id="cd00338">
    <property type="entry name" value="Ser_Recombinase"/>
    <property type="match status" value="1"/>
</dbReference>
<organism evidence="4 5">
    <name type="scientific">Gymnodinialimonas ceratoperidinii</name>
    <dbReference type="NCBI Taxonomy" id="2856823"/>
    <lineage>
        <taxon>Bacteria</taxon>
        <taxon>Pseudomonadati</taxon>
        <taxon>Pseudomonadota</taxon>
        <taxon>Alphaproteobacteria</taxon>
        <taxon>Rhodobacterales</taxon>
        <taxon>Paracoccaceae</taxon>
        <taxon>Gymnodinialimonas</taxon>
    </lineage>
</organism>
<sequence>MSTQKQGEGVSLEAQKDAIQAFAARSNLTVSQWFEEKETAAKSGRPIFNAMLKELRRGRATGLIMHKIDRSARNLRDWATIHELSDTGIDVHFATETLDFRSRGGRLTADIQAVIAADYIRNLREECIKGLQGRLRQGLYPFRAPIGYLDNGRGKPKTPDPIKAPLIRKLFELYASGQHSLRTLQTESQRIGLTNLAGHKLSLHGVETILNNPFYTGLIEIKRTGVTYPGNHTPIISARLFKDVQDIKSGKSGPKLTRHNHLFMGLFRCGHCSGPMSPEKQKGQVYYRCQRPLCPTKTLREDVIEGQVLQALCDLQIDQAEAQRLEDLWLSEAEKNAHRDHLRSLELRLAETEARLNRLTDLLIDGSVDKDTFNERKKSLTLERERLREGIAKTPQLDERRRNQQQFLELMKTLAGLYEIAKPPEKRVLVENVFSNRRVMGKSVELEPQKWLRNAESTMPVPLGEQQRHRDRTLDTLLDLIKQPQEIAERRGH</sequence>
<feature type="domain" description="Recombinase" evidence="3">
    <location>
        <begin position="145"/>
        <end position="254"/>
    </location>
</feature>
<evidence type="ECO:0000313" key="5">
    <source>
        <dbReference type="Proteomes" id="UP000825009"/>
    </source>
</evidence>
<dbReference type="Pfam" id="PF07508">
    <property type="entry name" value="Recombinase"/>
    <property type="match status" value="1"/>
</dbReference>
<reference evidence="4 5" key="1">
    <citation type="submission" date="2021-07" db="EMBL/GenBank/DDBJ databases">
        <title>A novel Jannaschia species isolated from marine dinoflagellate Ceratoperidinium margalefii.</title>
        <authorList>
            <person name="Jiang Y."/>
            <person name="Li Z."/>
        </authorList>
    </citation>
    <scope>NUCLEOTIDE SEQUENCE [LARGE SCALE GENOMIC DNA]</scope>
    <source>
        <strain evidence="4 5">J12C1-MA-4</strain>
    </source>
</reference>
<evidence type="ECO:0000313" key="4">
    <source>
        <dbReference type="EMBL" id="QXT41141.1"/>
    </source>
</evidence>
<keyword evidence="1" id="KW-0175">Coiled coil</keyword>
<protein>
    <submittedName>
        <fullName evidence="4">Recombinase family protein</fullName>
    </submittedName>
</protein>
<dbReference type="KEGG" id="gce:KYE46_08020"/>